<name>A0A6G1IVU7_9PLEO</name>
<keyword evidence="2" id="KW-1185">Reference proteome</keyword>
<dbReference type="EMBL" id="MU005587">
    <property type="protein sequence ID" value="KAF2682376.1"/>
    <property type="molecule type" value="Genomic_DNA"/>
</dbReference>
<proteinExistence type="predicted"/>
<gene>
    <name evidence="1" type="ORF">K458DRAFT_419771</name>
</gene>
<evidence type="ECO:0000313" key="1">
    <source>
        <dbReference type="EMBL" id="KAF2682376.1"/>
    </source>
</evidence>
<reference evidence="1" key="1">
    <citation type="journal article" date="2020" name="Stud. Mycol.">
        <title>101 Dothideomycetes genomes: a test case for predicting lifestyles and emergence of pathogens.</title>
        <authorList>
            <person name="Haridas S."/>
            <person name="Albert R."/>
            <person name="Binder M."/>
            <person name="Bloem J."/>
            <person name="Labutti K."/>
            <person name="Salamov A."/>
            <person name="Andreopoulos B."/>
            <person name="Baker S."/>
            <person name="Barry K."/>
            <person name="Bills G."/>
            <person name="Bluhm B."/>
            <person name="Cannon C."/>
            <person name="Castanera R."/>
            <person name="Culley D."/>
            <person name="Daum C."/>
            <person name="Ezra D."/>
            <person name="Gonzalez J."/>
            <person name="Henrissat B."/>
            <person name="Kuo A."/>
            <person name="Liang C."/>
            <person name="Lipzen A."/>
            <person name="Lutzoni F."/>
            <person name="Magnuson J."/>
            <person name="Mondo S."/>
            <person name="Nolan M."/>
            <person name="Ohm R."/>
            <person name="Pangilinan J."/>
            <person name="Park H.-J."/>
            <person name="Ramirez L."/>
            <person name="Alfaro M."/>
            <person name="Sun H."/>
            <person name="Tritt A."/>
            <person name="Yoshinaga Y."/>
            <person name="Zwiers L.-H."/>
            <person name="Turgeon B."/>
            <person name="Goodwin S."/>
            <person name="Spatafora J."/>
            <person name="Crous P."/>
            <person name="Grigoriev I."/>
        </authorList>
    </citation>
    <scope>NUCLEOTIDE SEQUENCE</scope>
    <source>
        <strain evidence="1">CBS 122367</strain>
    </source>
</reference>
<dbReference type="AlphaFoldDB" id="A0A6G1IVU7"/>
<protein>
    <submittedName>
        <fullName evidence="1">Uncharacterized protein</fullName>
    </submittedName>
</protein>
<evidence type="ECO:0000313" key="2">
    <source>
        <dbReference type="Proteomes" id="UP000799291"/>
    </source>
</evidence>
<accession>A0A6G1IVU7</accession>
<organism evidence="1 2">
    <name type="scientific">Lentithecium fluviatile CBS 122367</name>
    <dbReference type="NCBI Taxonomy" id="1168545"/>
    <lineage>
        <taxon>Eukaryota</taxon>
        <taxon>Fungi</taxon>
        <taxon>Dikarya</taxon>
        <taxon>Ascomycota</taxon>
        <taxon>Pezizomycotina</taxon>
        <taxon>Dothideomycetes</taxon>
        <taxon>Pleosporomycetidae</taxon>
        <taxon>Pleosporales</taxon>
        <taxon>Massarineae</taxon>
        <taxon>Lentitheciaceae</taxon>
        <taxon>Lentithecium</taxon>
    </lineage>
</organism>
<sequence length="160" mass="17955">MPTDASPKKSPREINSSILGAYVHVSSTQENPPLEYLLDRSMTVHRKHRTRLVWYVNVGNAAPKSKVVDNIKGRFRDHRFAWSRLEIRLSGGQVTIESVELLDGDQKQDFQEAKITQEGGYYCIDLSGANHKEGNNVAVGVTVAGNTSFTVKRMYLYKAT</sequence>
<dbReference type="Proteomes" id="UP000799291">
    <property type="component" value="Unassembled WGS sequence"/>
</dbReference>